<dbReference type="Pfam" id="PF06580">
    <property type="entry name" value="His_kinase"/>
    <property type="match status" value="1"/>
</dbReference>
<evidence type="ECO:0000256" key="1">
    <source>
        <dbReference type="SAM" id="Phobius"/>
    </source>
</evidence>
<dbReference type="PANTHER" id="PTHR34220">
    <property type="entry name" value="SENSOR HISTIDINE KINASE YPDA"/>
    <property type="match status" value="1"/>
</dbReference>
<feature type="domain" description="Signal transduction histidine kinase internal region" evidence="2">
    <location>
        <begin position="159"/>
        <end position="236"/>
    </location>
</feature>
<keyword evidence="1" id="KW-1133">Transmembrane helix</keyword>
<dbReference type="Proteomes" id="UP000664034">
    <property type="component" value="Unassembled WGS sequence"/>
</dbReference>
<reference evidence="3" key="1">
    <citation type="submission" date="2021-03" db="EMBL/GenBank/DDBJ databases">
        <title>Fibrella sp. HMF5335 genome sequencing and assembly.</title>
        <authorList>
            <person name="Kang H."/>
            <person name="Kim H."/>
            <person name="Bae S."/>
            <person name="Joh K."/>
        </authorList>
    </citation>
    <scope>NUCLEOTIDE SEQUENCE</scope>
    <source>
        <strain evidence="3">HMF5335</strain>
    </source>
</reference>
<feature type="transmembrane region" description="Helical" evidence="1">
    <location>
        <begin position="33"/>
        <end position="54"/>
    </location>
</feature>
<dbReference type="PANTHER" id="PTHR34220:SF7">
    <property type="entry name" value="SENSOR HISTIDINE KINASE YPDA"/>
    <property type="match status" value="1"/>
</dbReference>
<name>A0A939GIF8_9BACT</name>
<keyword evidence="1" id="KW-0812">Transmembrane</keyword>
<evidence type="ECO:0000313" key="4">
    <source>
        <dbReference type="Proteomes" id="UP000664034"/>
    </source>
</evidence>
<proteinExistence type="predicted"/>
<dbReference type="EMBL" id="JAFMYV010000004">
    <property type="protein sequence ID" value="MBO0937053.1"/>
    <property type="molecule type" value="Genomic_DNA"/>
</dbReference>
<keyword evidence="4" id="KW-1185">Reference proteome</keyword>
<feature type="transmembrane region" description="Helical" evidence="1">
    <location>
        <begin position="114"/>
        <end position="138"/>
    </location>
</feature>
<evidence type="ECO:0000313" key="3">
    <source>
        <dbReference type="EMBL" id="MBO0937053.1"/>
    </source>
</evidence>
<comment type="caution">
    <text evidence="3">The sequence shown here is derived from an EMBL/GenBank/DDBJ whole genome shotgun (WGS) entry which is preliminary data.</text>
</comment>
<dbReference type="GO" id="GO:0016020">
    <property type="term" value="C:membrane"/>
    <property type="evidence" value="ECO:0007669"/>
    <property type="project" value="InterPro"/>
</dbReference>
<evidence type="ECO:0000259" key="2">
    <source>
        <dbReference type="Pfam" id="PF06580"/>
    </source>
</evidence>
<feature type="transmembrane region" description="Helical" evidence="1">
    <location>
        <begin position="9"/>
        <end position="27"/>
    </location>
</feature>
<sequence length="339" mass="39407">MKIRFDRRVEALFLGMSLLGIVGRKWVLPDISWQQQAILFVMTLTMLNGVWAFHYGFNDWLNRRFPFEKNVRKRLVIQLLGGWAIVKTVLFFCSLFILHYILPALSHLLNRLMFITISWGAFMANIVVGLGFIAHHLFVRWQENFTRAARLEKEKAQVQYDNLRNQLNPHFLFNSLSSLDSLIDDDPALARQFLQQLSKVFRYVLQHKSRELVPLRTELVFINQYVSLLQTRFNGEFQVRYHIPDEARDRLIAPVTLQILIENAIKHNVISEAHPLVVELTAETDYLTVSNPIQGKKQVTTSNGQGLQNLQQLYAFLSEQPVDIQNNGSFFQVRIPLLS</sequence>
<protein>
    <submittedName>
        <fullName evidence="3">Histidine kinase</fullName>
    </submittedName>
</protein>
<dbReference type="InterPro" id="IPR050640">
    <property type="entry name" value="Bact_2-comp_sensor_kinase"/>
</dbReference>
<feature type="transmembrane region" description="Helical" evidence="1">
    <location>
        <begin position="75"/>
        <end position="102"/>
    </location>
</feature>
<keyword evidence="1" id="KW-0472">Membrane</keyword>
<organism evidence="3 4">
    <name type="scientific">Fibrella rubiginis</name>
    <dbReference type="NCBI Taxonomy" id="2817060"/>
    <lineage>
        <taxon>Bacteria</taxon>
        <taxon>Pseudomonadati</taxon>
        <taxon>Bacteroidota</taxon>
        <taxon>Cytophagia</taxon>
        <taxon>Cytophagales</taxon>
        <taxon>Spirosomataceae</taxon>
        <taxon>Fibrella</taxon>
    </lineage>
</organism>
<dbReference type="RefSeq" id="WP_207364605.1">
    <property type="nucleotide sequence ID" value="NZ_JAFMYV010000004.1"/>
</dbReference>
<accession>A0A939GIF8</accession>
<keyword evidence="3" id="KW-0418">Kinase</keyword>
<dbReference type="InterPro" id="IPR010559">
    <property type="entry name" value="Sig_transdc_His_kin_internal"/>
</dbReference>
<dbReference type="AlphaFoldDB" id="A0A939GIF8"/>
<keyword evidence="3" id="KW-0808">Transferase</keyword>
<gene>
    <name evidence="3" type="ORF">J2I47_10900</name>
</gene>
<dbReference type="GO" id="GO:0000155">
    <property type="term" value="F:phosphorelay sensor kinase activity"/>
    <property type="evidence" value="ECO:0007669"/>
    <property type="project" value="InterPro"/>
</dbReference>